<name>A0A1Y1ZET2_9PLEO</name>
<dbReference type="PANTHER" id="PTHR39460:SF1">
    <property type="entry name" value="C6 TRANSCRIPTION FACTOR"/>
    <property type="match status" value="1"/>
</dbReference>
<keyword evidence="2" id="KW-0812">Transmembrane</keyword>
<organism evidence="4 5">
    <name type="scientific">Clohesyomyces aquaticus</name>
    <dbReference type="NCBI Taxonomy" id="1231657"/>
    <lineage>
        <taxon>Eukaryota</taxon>
        <taxon>Fungi</taxon>
        <taxon>Dikarya</taxon>
        <taxon>Ascomycota</taxon>
        <taxon>Pezizomycotina</taxon>
        <taxon>Dothideomycetes</taxon>
        <taxon>Pleosporomycetidae</taxon>
        <taxon>Pleosporales</taxon>
        <taxon>Lindgomycetaceae</taxon>
        <taxon>Clohesyomyces</taxon>
    </lineage>
</organism>
<feature type="region of interest" description="Disordered" evidence="1">
    <location>
        <begin position="1"/>
        <end position="20"/>
    </location>
</feature>
<comment type="caution">
    <text evidence="4">The sequence shown here is derived from an EMBL/GenBank/DDBJ whole genome shotgun (WGS) entry which is preliminary data.</text>
</comment>
<keyword evidence="5" id="KW-1185">Reference proteome</keyword>
<dbReference type="Pfam" id="PF24855">
    <property type="entry name" value="DUF7729"/>
    <property type="match status" value="1"/>
</dbReference>
<feature type="domain" description="DUF7729" evidence="3">
    <location>
        <begin position="142"/>
        <end position="345"/>
    </location>
</feature>
<dbReference type="OrthoDB" id="2564812at2759"/>
<keyword evidence="2" id="KW-1133">Transmembrane helix</keyword>
<feature type="compositionally biased region" description="Polar residues" evidence="1">
    <location>
        <begin position="117"/>
        <end position="136"/>
    </location>
</feature>
<feature type="transmembrane region" description="Helical" evidence="2">
    <location>
        <begin position="359"/>
        <end position="375"/>
    </location>
</feature>
<evidence type="ECO:0000313" key="4">
    <source>
        <dbReference type="EMBL" id="ORY08729.1"/>
    </source>
</evidence>
<protein>
    <recommendedName>
        <fullName evidence="3">DUF7729 domain-containing protein</fullName>
    </recommendedName>
</protein>
<dbReference type="AlphaFoldDB" id="A0A1Y1ZET2"/>
<dbReference type="EMBL" id="MCFA01000096">
    <property type="protein sequence ID" value="ORY08729.1"/>
    <property type="molecule type" value="Genomic_DNA"/>
</dbReference>
<proteinExistence type="predicted"/>
<evidence type="ECO:0000256" key="1">
    <source>
        <dbReference type="SAM" id="MobiDB-lite"/>
    </source>
</evidence>
<dbReference type="Proteomes" id="UP000193144">
    <property type="component" value="Unassembled WGS sequence"/>
</dbReference>
<feature type="transmembrane region" description="Helical" evidence="2">
    <location>
        <begin position="46"/>
        <end position="66"/>
    </location>
</feature>
<evidence type="ECO:0000259" key="3">
    <source>
        <dbReference type="Pfam" id="PF24855"/>
    </source>
</evidence>
<evidence type="ECO:0000256" key="2">
    <source>
        <dbReference type="SAM" id="Phobius"/>
    </source>
</evidence>
<dbReference type="InterPro" id="IPR056146">
    <property type="entry name" value="DUF7729"/>
</dbReference>
<evidence type="ECO:0000313" key="5">
    <source>
        <dbReference type="Proteomes" id="UP000193144"/>
    </source>
</evidence>
<feature type="region of interest" description="Disordered" evidence="1">
    <location>
        <begin position="111"/>
        <end position="136"/>
    </location>
</feature>
<accession>A0A1Y1ZET2</accession>
<sequence>MFHQHKADSATAAGEQGSNVCSNPRLCHSYIPSPARARRTRIHLNPLLSITLIFVVLTSLFGAVSASDAHGDRQRRSASVPVDELTPAWKGPSLLIDTRPAPVPPMLMQLQRRDSDATTSAPASRTTGIKTDPSATQSAYAIPRPFDTALSNNYTTPCAAWFRRLLSNSTFNACHPFSLMLQTSSSFFDASKSFVGITQTLQATCNVNATICLGNMNALARELRDNANCAVDYANDNPQVLQAYNGLLAYYPLYQASCLKDDGGQYCYANAVTNTTATGDAYPYYLPLGVTMPGGARPTCNTCLQDAMAIFSSFAGNQTQPISKTYNAAAQQIDLGCGPTFINKTAVPLKGAASSTTPSFAPTITLFIMIFFYFFQ</sequence>
<reference evidence="4 5" key="1">
    <citation type="submission" date="2016-07" db="EMBL/GenBank/DDBJ databases">
        <title>Pervasive Adenine N6-methylation of Active Genes in Fungi.</title>
        <authorList>
            <consortium name="DOE Joint Genome Institute"/>
            <person name="Mondo S.J."/>
            <person name="Dannebaum R.O."/>
            <person name="Kuo R.C."/>
            <person name="Labutti K."/>
            <person name="Haridas S."/>
            <person name="Kuo A."/>
            <person name="Salamov A."/>
            <person name="Ahrendt S.R."/>
            <person name="Lipzen A."/>
            <person name="Sullivan W."/>
            <person name="Andreopoulos W.B."/>
            <person name="Clum A."/>
            <person name="Lindquist E."/>
            <person name="Daum C."/>
            <person name="Ramamoorthy G.K."/>
            <person name="Gryganskyi A."/>
            <person name="Culley D."/>
            <person name="Magnuson J.K."/>
            <person name="James T.Y."/>
            <person name="O'Malley M.A."/>
            <person name="Stajich J.E."/>
            <person name="Spatafora J.W."/>
            <person name="Visel A."/>
            <person name="Grigoriev I.V."/>
        </authorList>
    </citation>
    <scope>NUCLEOTIDE SEQUENCE [LARGE SCALE GENOMIC DNA]</scope>
    <source>
        <strain evidence="4 5">CBS 115471</strain>
    </source>
</reference>
<gene>
    <name evidence="4" type="ORF">BCR34DRAFT_488301</name>
</gene>
<dbReference type="PANTHER" id="PTHR39460">
    <property type="entry name" value="EXPRESSED PROTEIN"/>
    <property type="match status" value="1"/>
</dbReference>
<keyword evidence="2" id="KW-0472">Membrane</keyword>